<name>A0ABR1U7G6_9PEZI</name>
<feature type="region of interest" description="Disordered" evidence="1">
    <location>
        <begin position="71"/>
        <end position="114"/>
    </location>
</feature>
<evidence type="ECO:0008006" key="4">
    <source>
        <dbReference type="Google" id="ProtNLM"/>
    </source>
</evidence>
<protein>
    <recommendedName>
        <fullName evidence="4">Extracellular membrane protein CFEM domain-containing protein</fullName>
    </recommendedName>
</protein>
<dbReference type="Proteomes" id="UP001480595">
    <property type="component" value="Unassembled WGS sequence"/>
</dbReference>
<dbReference type="EMBL" id="JAQQWL010000010">
    <property type="protein sequence ID" value="KAK8054652.1"/>
    <property type="molecule type" value="Genomic_DNA"/>
</dbReference>
<proteinExistence type="predicted"/>
<gene>
    <name evidence="2" type="ORF">PG994_009719</name>
</gene>
<feature type="region of interest" description="Disordered" evidence="1">
    <location>
        <begin position="282"/>
        <end position="301"/>
    </location>
</feature>
<organism evidence="2 3">
    <name type="scientific">Apiospora phragmitis</name>
    <dbReference type="NCBI Taxonomy" id="2905665"/>
    <lineage>
        <taxon>Eukaryota</taxon>
        <taxon>Fungi</taxon>
        <taxon>Dikarya</taxon>
        <taxon>Ascomycota</taxon>
        <taxon>Pezizomycotina</taxon>
        <taxon>Sordariomycetes</taxon>
        <taxon>Xylariomycetidae</taxon>
        <taxon>Amphisphaeriales</taxon>
        <taxon>Apiosporaceae</taxon>
        <taxon>Apiospora</taxon>
    </lineage>
</organism>
<evidence type="ECO:0000256" key="1">
    <source>
        <dbReference type="SAM" id="MobiDB-lite"/>
    </source>
</evidence>
<evidence type="ECO:0000313" key="2">
    <source>
        <dbReference type="EMBL" id="KAK8054652.1"/>
    </source>
</evidence>
<accession>A0ABR1U7G6</accession>
<keyword evidence="3" id="KW-1185">Reference proteome</keyword>
<evidence type="ECO:0000313" key="3">
    <source>
        <dbReference type="Proteomes" id="UP001480595"/>
    </source>
</evidence>
<feature type="compositionally biased region" description="Low complexity" evidence="1">
    <location>
        <begin position="481"/>
        <end position="514"/>
    </location>
</feature>
<dbReference type="PANTHER" id="PTHR36578:SF1">
    <property type="entry name" value="APPLE DOMAIN-CONTAINING PROTEIN"/>
    <property type="match status" value="1"/>
</dbReference>
<comment type="caution">
    <text evidence="2">The sequence shown here is derived from an EMBL/GenBank/DDBJ whole genome shotgun (WGS) entry which is preliminary data.</text>
</comment>
<dbReference type="RefSeq" id="XP_066713298.1">
    <property type="nucleotide sequence ID" value="XM_066861128.1"/>
</dbReference>
<feature type="region of interest" description="Disordered" evidence="1">
    <location>
        <begin position="481"/>
        <end position="530"/>
    </location>
</feature>
<sequence length="552" mass="57418">MRIARFINFLATAGIILLTSFVFVVDADIVSSSRDHHHDRPPLVHPQSRADGGAAAATTMMRVTDDYAQAYPQKQGEEKNGDETVLGSATTDPDVKDKHTDNSDNEEPRLRSFREAEVARYGGNSALSPRDAAFTVTVTATEPYSSSNSSTSRVFEAQQELRGSSMTTSLLTTTAMNTNNATAASAETTATRCTPINWTNNYTFTTDAACPTPYENGTYCGFVSPKIPCAMQPGGHGGRMHPDTPEVFLAHAPFHHAALRAPTPAGYRPTFFNLHAAANPPEPDGIAAHDPRNGSSSRNTPASAISVPPLCYMGYHLLTSYDPAACAALCDTDPSGACAAFNLYVERDPEWNPWRCSCDRPRAVANYKCALFSGAEAVEDAGRATNFGQHIKGSSFERKIVGSNGYVKIGGAAAEEGRKGGACQDTKKIMMTTTMMGGGGSGSGQASAAGVLATATVTMLDAEGGGTGSLTPVVGGGPFSLGPLGPTSSSTLTGATASSSASSTPPSSEVEPSGNGSGQSPPASTGAPSPCVSSWDRIVVVGLSLIVPLLLW</sequence>
<feature type="compositionally biased region" description="Basic and acidic residues" evidence="1">
    <location>
        <begin position="93"/>
        <end position="114"/>
    </location>
</feature>
<dbReference type="PANTHER" id="PTHR36578">
    <property type="entry name" value="CHROMOSOME 15, WHOLE GENOME SHOTGUN SEQUENCE"/>
    <property type="match status" value="1"/>
</dbReference>
<feature type="compositionally biased region" description="Polar residues" evidence="1">
    <location>
        <begin position="518"/>
        <end position="527"/>
    </location>
</feature>
<reference evidence="2 3" key="1">
    <citation type="submission" date="2023-01" db="EMBL/GenBank/DDBJ databases">
        <title>Analysis of 21 Apiospora genomes using comparative genomics revels a genus with tremendous synthesis potential of carbohydrate active enzymes and secondary metabolites.</title>
        <authorList>
            <person name="Sorensen T."/>
        </authorList>
    </citation>
    <scope>NUCLEOTIDE SEQUENCE [LARGE SCALE GENOMIC DNA]</scope>
    <source>
        <strain evidence="2 3">CBS 135458</strain>
    </source>
</reference>
<dbReference type="GeneID" id="92094191"/>